<organism evidence="1 2">
    <name type="scientific">Marivita lacus</name>
    <dbReference type="NCBI Taxonomy" id="1323742"/>
    <lineage>
        <taxon>Bacteria</taxon>
        <taxon>Pseudomonadati</taxon>
        <taxon>Pseudomonadota</taxon>
        <taxon>Alphaproteobacteria</taxon>
        <taxon>Rhodobacterales</taxon>
        <taxon>Roseobacteraceae</taxon>
        <taxon>Marivita</taxon>
    </lineage>
</organism>
<name>A0ABQ1L887_9RHOB</name>
<sequence>MTLTPEALAPIAAQMRMPPEALIVLPTAVEVFAKKADMPITEMLAELTVNTPLRDYLAEICIQTHTAA</sequence>
<dbReference type="EMBL" id="BMFC01000016">
    <property type="protein sequence ID" value="GGC19408.1"/>
    <property type="molecule type" value="Genomic_DNA"/>
</dbReference>
<evidence type="ECO:0000313" key="2">
    <source>
        <dbReference type="Proteomes" id="UP000645462"/>
    </source>
</evidence>
<evidence type="ECO:0000313" key="1">
    <source>
        <dbReference type="EMBL" id="GGC19408.1"/>
    </source>
</evidence>
<accession>A0ABQ1L887</accession>
<comment type="caution">
    <text evidence="1">The sequence shown here is derived from an EMBL/GenBank/DDBJ whole genome shotgun (WGS) entry which is preliminary data.</text>
</comment>
<proteinExistence type="predicted"/>
<protein>
    <submittedName>
        <fullName evidence="1">Uncharacterized protein</fullName>
    </submittedName>
</protein>
<reference evidence="2" key="1">
    <citation type="journal article" date="2019" name="Int. J. Syst. Evol. Microbiol.">
        <title>The Global Catalogue of Microorganisms (GCM) 10K type strain sequencing project: providing services to taxonomists for standard genome sequencing and annotation.</title>
        <authorList>
            <consortium name="The Broad Institute Genomics Platform"/>
            <consortium name="The Broad Institute Genome Sequencing Center for Infectious Disease"/>
            <person name="Wu L."/>
            <person name="Ma J."/>
        </authorList>
    </citation>
    <scope>NUCLEOTIDE SEQUENCE [LARGE SCALE GENOMIC DNA]</scope>
    <source>
        <strain evidence="2">CGMCC 1.12478</strain>
    </source>
</reference>
<keyword evidence="2" id="KW-1185">Reference proteome</keyword>
<dbReference type="RefSeq" id="WP_188483883.1">
    <property type="nucleotide sequence ID" value="NZ_BMFC01000016.1"/>
</dbReference>
<gene>
    <name evidence="1" type="ORF">GCM10011363_40160</name>
</gene>
<dbReference type="Proteomes" id="UP000645462">
    <property type="component" value="Unassembled WGS sequence"/>
</dbReference>